<dbReference type="InterPro" id="IPR011711">
    <property type="entry name" value="GntR_C"/>
</dbReference>
<feature type="domain" description="HTH gntR-type" evidence="4">
    <location>
        <begin position="1"/>
        <end position="61"/>
    </location>
</feature>
<dbReference type="Gene3D" id="1.20.120.530">
    <property type="entry name" value="GntR ligand-binding domain-like"/>
    <property type="match status" value="1"/>
</dbReference>
<dbReference type="InterPro" id="IPR000524">
    <property type="entry name" value="Tscrpt_reg_HTH_GntR"/>
</dbReference>
<dbReference type="InterPro" id="IPR036390">
    <property type="entry name" value="WH_DNA-bd_sf"/>
</dbReference>
<dbReference type="STRING" id="1195763.ABT56_21565"/>
<dbReference type="GO" id="GO:0003700">
    <property type="term" value="F:DNA-binding transcription factor activity"/>
    <property type="evidence" value="ECO:0007669"/>
    <property type="project" value="InterPro"/>
</dbReference>
<keyword evidence="3" id="KW-0804">Transcription</keyword>
<comment type="caution">
    <text evidence="5">The sequence shown here is derived from an EMBL/GenBank/DDBJ whole genome shotgun (WGS) entry which is preliminary data.</text>
</comment>
<dbReference type="RefSeq" id="WP_047880984.1">
    <property type="nucleotide sequence ID" value="NZ_LDOT01000050.1"/>
</dbReference>
<dbReference type="PROSITE" id="PS50949">
    <property type="entry name" value="HTH_GNTR"/>
    <property type="match status" value="1"/>
</dbReference>
<evidence type="ECO:0000313" key="6">
    <source>
        <dbReference type="Proteomes" id="UP000036097"/>
    </source>
</evidence>
<dbReference type="PATRIC" id="fig|1195763.3.peg.4630"/>
<evidence type="ECO:0000256" key="1">
    <source>
        <dbReference type="ARBA" id="ARBA00023015"/>
    </source>
</evidence>
<dbReference type="InterPro" id="IPR036388">
    <property type="entry name" value="WH-like_DNA-bd_sf"/>
</dbReference>
<organism evidence="5 6">
    <name type="scientific">Photobacterium aquae</name>
    <dbReference type="NCBI Taxonomy" id="1195763"/>
    <lineage>
        <taxon>Bacteria</taxon>
        <taxon>Pseudomonadati</taxon>
        <taxon>Pseudomonadota</taxon>
        <taxon>Gammaproteobacteria</taxon>
        <taxon>Vibrionales</taxon>
        <taxon>Vibrionaceae</taxon>
        <taxon>Photobacterium</taxon>
    </lineage>
</organism>
<evidence type="ECO:0000313" key="5">
    <source>
        <dbReference type="EMBL" id="KLV02194.1"/>
    </source>
</evidence>
<dbReference type="Pfam" id="PF00392">
    <property type="entry name" value="GntR"/>
    <property type="match status" value="1"/>
</dbReference>
<dbReference type="PANTHER" id="PTHR43537">
    <property type="entry name" value="TRANSCRIPTIONAL REGULATOR, GNTR FAMILY"/>
    <property type="match status" value="1"/>
</dbReference>
<dbReference type="GO" id="GO:0003677">
    <property type="term" value="F:DNA binding"/>
    <property type="evidence" value="ECO:0007669"/>
    <property type="project" value="UniProtKB-KW"/>
</dbReference>
<gene>
    <name evidence="5" type="ORF">ABT56_21565</name>
</gene>
<dbReference type="Proteomes" id="UP000036097">
    <property type="component" value="Unassembled WGS sequence"/>
</dbReference>
<keyword evidence="2" id="KW-0238">DNA-binding</keyword>
<dbReference type="SUPFAM" id="SSF48008">
    <property type="entry name" value="GntR ligand-binding domain-like"/>
    <property type="match status" value="1"/>
</dbReference>
<dbReference type="InterPro" id="IPR008920">
    <property type="entry name" value="TF_FadR/GntR_C"/>
</dbReference>
<dbReference type="EMBL" id="LDOT01000050">
    <property type="protein sequence ID" value="KLV02194.1"/>
    <property type="molecule type" value="Genomic_DNA"/>
</dbReference>
<dbReference type="SUPFAM" id="SSF46785">
    <property type="entry name" value="Winged helix' DNA-binding domain"/>
    <property type="match status" value="1"/>
</dbReference>
<evidence type="ECO:0000259" key="4">
    <source>
        <dbReference type="PROSITE" id="PS50949"/>
    </source>
</evidence>
<name>A0A0J1GS12_9GAMM</name>
<reference evidence="5 6" key="1">
    <citation type="submission" date="2015-05" db="EMBL/GenBank/DDBJ databases">
        <title>Photobacterium galathea sp. nov.</title>
        <authorList>
            <person name="Machado H."/>
            <person name="Gram L."/>
        </authorList>
    </citation>
    <scope>NUCLEOTIDE SEQUENCE [LARGE SCALE GENOMIC DNA]</scope>
    <source>
        <strain evidence="5 6">CGMCC 1.12159</strain>
    </source>
</reference>
<keyword evidence="6" id="KW-1185">Reference proteome</keyword>
<evidence type="ECO:0000256" key="2">
    <source>
        <dbReference type="ARBA" id="ARBA00023125"/>
    </source>
</evidence>
<dbReference type="AlphaFoldDB" id="A0A0J1GS12"/>
<proteinExistence type="predicted"/>
<dbReference type="Gene3D" id="1.10.10.10">
    <property type="entry name" value="Winged helix-like DNA-binding domain superfamily/Winged helix DNA-binding domain"/>
    <property type="match status" value="1"/>
</dbReference>
<dbReference type="SMART" id="SM00345">
    <property type="entry name" value="HTH_GNTR"/>
    <property type="match status" value="1"/>
</dbReference>
<sequence>MEIIRQDILSGSLPPGQKLVVAELKERYQVGASPIREALVQLSWRKYVCFAPQKGCWVAPVSTTELEDLYTTNQILSQTLLERAIQFGDEAWEINIITSYHKLNRLNPADDSTDLNEWEMRHSEFHLALLAGSQSPTMLGLYHQVYEQIQRYRHIWVNRQRHYDERYNDNGEHEMMMKAVLDRDSDQALALMKAHSQRALDMIKANI</sequence>
<protein>
    <submittedName>
        <fullName evidence="5">XRE family transcriptional regulator</fullName>
    </submittedName>
</protein>
<accession>A0A0J1GS12</accession>
<dbReference type="Pfam" id="PF07729">
    <property type="entry name" value="FCD"/>
    <property type="match status" value="1"/>
</dbReference>
<dbReference type="SMART" id="SM00895">
    <property type="entry name" value="FCD"/>
    <property type="match status" value="1"/>
</dbReference>
<dbReference type="OrthoDB" id="9799812at2"/>
<evidence type="ECO:0000256" key="3">
    <source>
        <dbReference type="ARBA" id="ARBA00023163"/>
    </source>
</evidence>
<keyword evidence="1" id="KW-0805">Transcription regulation</keyword>
<dbReference type="PANTHER" id="PTHR43537:SF20">
    <property type="entry name" value="HTH-TYPE TRANSCRIPTIONAL REPRESSOR GLAR"/>
    <property type="match status" value="1"/>
</dbReference>